<dbReference type="InterPro" id="IPR011009">
    <property type="entry name" value="Kinase-like_dom_sf"/>
</dbReference>
<protein>
    <recommendedName>
        <fullName evidence="2">Protein kinase domain-containing protein</fullName>
    </recommendedName>
</protein>
<name>U9UGB4_RHIID</name>
<dbReference type="GO" id="GO:0005524">
    <property type="term" value="F:ATP binding"/>
    <property type="evidence" value="ECO:0007669"/>
    <property type="project" value="InterPro"/>
</dbReference>
<dbReference type="Pfam" id="PF07714">
    <property type="entry name" value="PK_Tyr_Ser-Thr"/>
    <property type="match status" value="1"/>
</dbReference>
<organism evidence="3">
    <name type="scientific">Rhizophagus irregularis (strain DAOM 181602 / DAOM 197198 / MUCL 43194)</name>
    <name type="common">Arbuscular mycorrhizal fungus</name>
    <name type="synonym">Glomus intraradices</name>
    <dbReference type="NCBI Taxonomy" id="747089"/>
    <lineage>
        <taxon>Eukaryota</taxon>
        <taxon>Fungi</taxon>
        <taxon>Fungi incertae sedis</taxon>
        <taxon>Mucoromycota</taxon>
        <taxon>Glomeromycotina</taxon>
        <taxon>Glomeromycetes</taxon>
        <taxon>Glomerales</taxon>
        <taxon>Glomeraceae</taxon>
        <taxon>Rhizophagus</taxon>
    </lineage>
</organism>
<dbReference type="GO" id="GO:0005737">
    <property type="term" value="C:cytoplasm"/>
    <property type="evidence" value="ECO:0007669"/>
    <property type="project" value="TreeGrafter"/>
</dbReference>
<dbReference type="eggNOG" id="KOG0192">
    <property type="taxonomic scope" value="Eukaryota"/>
</dbReference>
<feature type="domain" description="Protein kinase" evidence="2">
    <location>
        <begin position="115"/>
        <end position="415"/>
    </location>
</feature>
<dbReference type="InterPro" id="IPR001245">
    <property type="entry name" value="Ser-Thr/Tyr_kinase_cat_dom"/>
</dbReference>
<dbReference type="GO" id="GO:0007165">
    <property type="term" value="P:signal transduction"/>
    <property type="evidence" value="ECO:0007669"/>
    <property type="project" value="TreeGrafter"/>
</dbReference>
<sequence length="563" mass="64574">MSSTNIPPKSVPGYSSTNPFTFTRSPSLPASTSGEKSHTKHSTNISNTNPFGQCEQCKGSKTGYDWCQYCNSEYFRKNFTNWSSENKELDNFIQIAQLKAINVRSVLEWIEYKEFTNVKHLADGGNSSVFTAHWPQGPIRAWDTTANNWKRGWEQVNSDVIILKQIKNSDNMTSDFYELSAYHQFSNLVTHVVRCYGISRCPFTRELIVVTSYARDGDLRQYNSRNFDTFTWEQRIITLKDIAVGLVTIHKAGLLHKDLHTGNILRDGSWTMISDLGLCWNNTSADKNEVQIHGVLPYVAPEVLRKKAYTRAADVYSIGMIMFELWSGRRPFEGREYDAFLAIEICSGSNMSLVIYSHSQFMENLLDKFLYIGIRPKITSNIPDYYSKVMQSCWDNDPDMRPTSRDLEITFNSWIDKITKRELVCPKMPKRESNVSTPISSSVLSENITSQSLPSISVEQHKILEEIDKRREALYQNYLNQQLIERAERESRNKGPLNPMTWTTELKTLADKIFGNQASKDIEIRPIGATDTTSPEENADDDNNEIQIGIKTKWFIIYKFVPC</sequence>
<dbReference type="InterPro" id="IPR000719">
    <property type="entry name" value="Prot_kinase_dom"/>
</dbReference>
<feature type="compositionally biased region" description="Polar residues" evidence="1">
    <location>
        <begin position="25"/>
        <end position="34"/>
    </location>
</feature>
<evidence type="ECO:0000259" key="2">
    <source>
        <dbReference type="PROSITE" id="PS50011"/>
    </source>
</evidence>
<feature type="region of interest" description="Disordered" evidence="1">
    <location>
        <begin position="524"/>
        <end position="544"/>
    </location>
</feature>
<dbReference type="VEuPathDB" id="FungiDB:RhiirFUN_005382"/>
<dbReference type="InterPro" id="IPR050167">
    <property type="entry name" value="Ser_Thr_protein_kinase"/>
</dbReference>
<accession>U9UGB4</accession>
<dbReference type="HOGENOM" id="CLU_000288_7_34_1"/>
<evidence type="ECO:0000256" key="1">
    <source>
        <dbReference type="SAM" id="MobiDB-lite"/>
    </source>
</evidence>
<evidence type="ECO:0000313" key="3">
    <source>
        <dbReference type="EMBL" id="ESA19440.1"/>
    </source>
</evidence>
<reference evidence="3" key="1">
    <citation type="submission" date="2013-07" db="EMBL/GenBank/DDBJ databases">
        <title>The genome of an arbuscular mycorrhizal fungus provides insights into the evolution of the oldest plant symbiosis.</title>
        <authorList>
            <consortium name="DOE Joint Genome Institute"/>
            <person name="Tisserant E."/>
            <person name="Malbreil M."/>
            <person name="Kuo A."/>
            <person name="Kohler A."/>
            <person name="Symeonidi A."/>
            <person name="Balestrini R."/>
            <person name="Charron P."/>
            <person name="Duensing N."/>
            <person name="Frei-dit-Frey N."/>
            <person name="Gianinazzi-Pearson V."/>
            <person name="Gilbert B."/>
            <person name="Handa Y."/>
            <person name="Hijri M."/>
            <person name="Kaul R."/>
            <person name="Kawaguchi M."/>
            <person name="Krajinski F."/>
            <person name="Lammers P."/>
            <person name="Lapierre D."/>
            <person name="Masclaux F.G."/>
            <person name="Murat C."/>
            <person name="Morin E."/>
            <person name="Ndikumana S."/>
            <person name="Pagni M."/>
            <person name="Petitpierre D."/>
            <person name="Requena N."/>
            <person name="Rosikiewicz P."/>
            <person name="Riley R."/>
            <person name="Saito K."/>
            <person name="San Clemente H."/>
            <person name="Shapiro H."/>
            <person name="van Tuinen D."/>
            <person name="Becard G."/>
            <person name="Bonfante P."/>
            <person name="Paszkowski U."/>
            <person name="Shachar-Hill Y."/>
            <person name="Young J.P."/>
            <person name="Sanders I.R."/>
            <person name="Henrissat B."/>
            <person name="Rensing S.A."/>
            <person name="Grigoriev I.V."/>
            <person name="Corradi N."/>
            <person name="Roux C."/>
            <person name="Martin F."/>
        </authorList>
    </citation>
    <scope>NUCLEOTIDE SEQUENCE</scope>
    <source>
        <strain evidence="3">DAOM 197198</strain>
    </source>
</reference>
<dbReference type="Gene3D" id="1.10.510.10">
    <property type="entry name" value="Transferase(Phosphotransferase) domain 1"/>
    <property type="match status" value="1"/>
</dbReference>
<feature type="region of interest" description="Disordered" evidence="1">
    <location>
        <begin position="25"/>
        <end position="45"/>
    </location>
</feature>
<dbReference type="EMBL" id="KI278246">
    <property type="protein sequence ID" value="ESA19440.1"/>
    <property type="molecule type" value="Genomic_DNA"/>
</dbReference>
<proteinExistence type="predicted"/>
<dbReference type="SUPFAM" id="SSF56112">
    <property type="entry name" value="Protein kinase-like (PK-like)"/>
    <property type="match status" value="1"/>
</dbReference>
<dbReference type="GO" id="GO:0004672">
    <property type="term" value="F:protein kinase activity"/>
    <property type="evidence" value="ECO:0007669"/>
    <property type="project" value="InterPro"/>
</dbReference>
<gene>
    <name evidence="3" type="ORF">GLOINDRAFT_19580</name>
</gene>
<dbReference type="PROSITE" id="PS50011">
    <property type="entry name" value="PROTEIN_KINASE_DOM"/>
    <property type="match status" value="1"/>
</dbReference>
<feature type="region of interest" description="Disordered" evidence="1">
    <location>
        <begin position="1"/>
        <end position="20"/>
    </location>
</feature>
<dbReference type="AlphaFoldDB" id="U9UGB4"/>
<dbReference type="PANTHER" id="PTHR23257">
    <property type="entry name" value="SERINE-THREONINE PROTEIN KINASE"/>
    <property type="match status" value="1"/>
</dbReference>